<evidence type="ECO:0000313" key="1">
    <source>
        <dbReference type="EMBL" id="DAE10497.1"/>
    </source>
</evidence>
<organism evidence="1">
    <name type="scientific">Siphoviridae sp. ctrAf3</name>
    <dbReference type="NCBI Taxonomy" id="2825687"/>
    <lineage>
        <taxon>Viruses</taxon>
        <taxon>Duplodnaviria</taxon>
        <taxon>Heunggongvirae</taxon>
        <taxon>Uroviricota</taxon>
        <taxon>Caudoviricetes</taxon>
    </lineage>
</organism>
<name>A0A8S5PV96_9CAUD</name>
<proteinExistence type="predicted"/>
<protein>
    <submittedName>
        <fullName evidence="1">Uncharacterized protein</fullName>
    </submittedName>
</protein>
<reference evidence="1" key="1">
    <citation type="journal article" date="2021" name="Proc. Natl. Acad. Sci. U.S.A.">
        <title>A Catalog of Tens of Thousands of Viruses from Human Metagenomes Reveals Hidden Associations with Chronic Diseases.</title>
        <authorList>
            <person name="Tisza M.J."/>
            <person name="Buck C.B."/>
        </authorList>
    </citation>
    <scope>NUCLEOTIDE SEQUENCE</scope>
    <source>
        <strain evidence="1">CtrAf3</strain>
    </source>
</reference>
<dbReference type="EMBL" id="BK015512">
    <property type="protein sequence ID" value="DAE10497.1"/>
    <property type="molecule type" value="Genomic_DNA"/>
</dbReference>
<accession>A0A8S5PV96</accession>
<sequence>MAAFNPITAELSLSGIKTGQYVLAVVGGVILTEEEL</sequence>